<sequence>MLDGFSEITRVFLITGMFTVIGLIAGACIVRYHNSKLIRGGKQRRM</sequence>
<dbReference type="AlphaFoldDB" id="A0A1T4VW49"/>
<accession>A0A1T4VW49</accession>
<name>A0A1T4VW49_9BACT</name>
<dbReference type="RefSeq" id="WP_159445922.1">
    <property type="nucleotide sequence ID" value="NZ_FUYA01000003.1"/>
</dbReference>
<dbReference type="STRING" id="1121442.SAMN02745702_01074"/>
<evidence type="ECO:0000313" key="2">
    <source>
        <dbReference type="EMBL" id="SKA69222.1"/>
    </source>
</evidence>
<feature type="transmembrane region" description="Helical" evidence="1">
    <location>
        <begin position="12"/>
        <end position="32"/>
    </location>
</feature>
<dbReference type="EMBL" id="FUYA01000003">
    <property type="protein sequence ID" value="SKA69222.1"/>
    <property type="molecule type" value="Genomic_DNA"/>
</dbReference>
<organism evidence="2 3">
    <name type="scientific">Desulfobaculum bizertense DSM 18034</name>
    <dbReference type="NCBI Taxonomy" id="1121442"/>
    <lineage>
        <taxon>Bacteria</taxon>
        <taxon>Pseudomonadati</taxon>
        <taxon>Thermodesulfobacteriota</taxon>
        <taxon>Desulfovibrionia</taxon>
        <taxon>Desulfovibrionales</taxon>
        <taxon>Desulfovibrionaceae</taxon>
        <taxon>Desulfobaculum</taxon>
    </lineage>
</organism>
<protein>
    <submittedName>
        <fullName evidence="2">Uncharacterized protein</fullName>
    </submittedName>
</protein>
<keyword evidence="1" id="KW-0472">Membrane</keyword>
<evidence type="ECO:0000256" key="1">
    <source>
        <dbReference type="SAM" id="Phobius"/>
    </source>
</evidence>
<keyword evidence="3" id="KW-1185">Reference proteome</keyword>
<reference evidence="2 3" key="1">
    <citation type="submission" date="2017-02" db="EMBL/GenBank/DDBJ databases">
        <authorList>
            <person name="Peterson S.W."/>
        </authorList>
    </citation>
    <scope>NUCLEOTIDE SEQUENCE [LARGE SCALE GENOMIC DNA]</scope>
    <source>
        <strain evidence="2 3">DSM 18034</strain>
    </source>
</reference>
<proteinExistence type="predicted"/>
<keyword evidence="1" id="KW-1133">Transmembrane helix</keyword>
<gene>
    <name evidence="2" type="ORF">SAMN02745702_01074</name>
</gene>
<evidence type="ECO:0000313" key="3">
    <source>
        <dbReference type="Proteomes" id="UP000189733"/>
    </source>
</evidence>
<keyword evidence="1" id="KW-0812">Transmembrane</keyword>
<dbReference type="Proteomes" id="UP000189733">
    <property type="component" value="Unassembled WGS sequence"/>
</dbReference>